<dbReference type="PANTHER" id="PTHR47478">
    <property type="match status" value="1"/>
</dbReference>
<dbReference type="Gene3D" id="1.10.150.240">
    <property type="entry name" value="Putative phosphatase, domain 2"/>
    <property type="match status" value="1"/>
</dbReference>
<gene>
    <name evidence="1" type="ORF">JF72_10470</name>
</gene>
<dbReference type="InterPro" id="IPR041492">
    <property type="entry name" value="HAD_2"/>
</dbReference>
<dbReference type="InterPro" id="IPR052550">
    <property type="entry name" value="Pyrimidine_5'-ntase_YjjG"/>
</dbReference>
<keyword evidence="2" id="KW-1185">Reference proteome</keyword>
<comment type="caution">
    <text evidence="1">The sequence shown here is derived from an EMBL/GenBank/DDBJ whole genome shotgun (WGS) entry which is preliminary data.</text>
</comment>
<dbReference type="PATRIC" id="fig|303541.3.peg.1207"/>
<dbReference type="HOGENOM" id="CLU_1265624_0_0_9"/>
<dbReference type="InterPro" id="IPR023198">
    <property type="entry name" value="PGP-like_dom2"/>
</dbReference>
<dbReference type="InterPro" id="IPR023214">
    <property type="entry name" value="HAD_sf"/>
</dbReference>
<dbReference type="EMBL" id="JXLG01000006">
    <property type="protein sequence ID" value="KJY60886.1"/>
    <property type="molecule type" value="Genomic_DNA"/>
</dbReference>
<dbReference type="RefSeq" id="WP_046307466.1">
    <property type="nucleotide sequence ID" value="NZ_KQ034000.1"/>
</dbReference>
<sequence length="218" mass="24706">MTKYQTLIFVPEGSLLNEKTAEQVALRQTLKELGHDFGPAERLKYSSLQGQVKMMGFSERIALTLQNFCADDLAEAEKIFKTKLGSQRQLVKDAIPFLDQVTSQVKLILLAKEERELISARLSDSELLNYFSASYFKEDFTNPLPNKNVLFQIIKEQELDPDNCLVIGTDLVEEIQGAENAGLQSLWIAPKKVKMPISPRPTLHLTKLSDLLFYLELN</sequence>
<evidence type="ECO:0008006" key="3">
    <source>
        <dbReference type="Google" id="ProtNLM"/>
    </source>
</evidence>
<dbReference type="Proteomes" id="UP000033682">
    <property type="component" value="Unassembled WGS sequence"/>
</dbReference>
<organism evidence="1 2">
    <name type="scientific">Lactobacillus apis</name>
    <dbReference type="NCBI Taxonomy" id="303541"/>
    <lineage>
        <taxon>Bacteria</taxon>
        <taxon>Bacillati</taxon>
        <taxon>Bacillota</taxon>
        <taxon>Bacilli</taxon>
        <taxon>Lactobacillales</taxon>
        <taxon>Lactobacillaceae</taxon>
        <taxon>Lactobacillus</taxon>
    </lineage>
</organism>
<proteinExistence type="predicted"/>
<protein>
    <recommendedName>
        <fullName evidence="3">HAD family hydrolase</fullName>
    </recommendedName>
</protein>
<dbReference type="AlphaFoldDB" id="A0A0F4LTH7"/>
<dbReference type="SUPFAM" id="SSF56784">
    <property type="entry name" value="HAD-like"/>
    <property type="match status" value="1"/>
</dbReference>
<accession>A0A0F4LTH7</accession>
<name>A0A0F4LTH7_9LACO</name>
<dbReference type="PANTHER" id="PTHR47478:SF1">
    <property type="entry name" value="PYRIMIDINE 5'-NUCLEOTIDASE YJJG"/>
    <property type="match status" value="1"/>
</dbReference>
<dbReference type="InterPro" id="IPR036412">
    <property type="entry name" value="HAD-like_sf"/>
</dbReference>
<reference evidence="1 2" key="1">
    <citation type="submission" date="2015-01" db="EMBL/GenBank/DDBJ databases">
        <title>Comparative genomics of the lactic acid bacteria isolated from the honey bee gut.</title>
        <authorList>
            <person name="Ellegaard K.M."/>
            <person name="Tamarit D."/>
            <person name="Javelind E."/>
            <person name="Olofsson T."/>
            <person name="Andersson S.G."/>
            <person name="Vasquez A."/>
        </authorList>
    </citation>
    <scope>NUCLEOTIDE SEQUENCE [LARGE SCALE GENOMIC DNA]</scope>
    <source>
        <strain evidence="1 2">Hma11</strain>
    </source>
</reference>
<dbReference type="Gene3D" id="3.40.50.1000">
    <property type="entry name" value="HAD superfamily/HAD-like"/>
    <property type="match status" value="1"/>
</dbReference>
<dbReference type="Pfam" id="PF13419">
    <property type="entry name" value="HAD_2"/>
    <property type="match status" value="1"/>
</dbReference>
<dbReference type="STRING" id="303541.JF72_10470"/>
<evidence type="ECO:0000313" key="1">
    <source>
        <dbReference type="EMBL" id="KJY60886.1"/>
    </source>
</evidence>
<evidence type="ECO:0000313" key="2">
    <source>
        <dbReference type="Proteomes" id="UP000033682"/>
    </source>
</evidence>